<keyword evidence="11 15" id="KW-0670">Pyruvate</keyword>
<dbReference type="InterPro" id="IPR015793">
    <property type="entry name" value="Pyrv_Knase_brl"/>
</dbReference>
<dbReference type="AlphaFoldDB" id="A3MS52"/>
<dbReference type="InterPro" id="IPR015806">
    <property type="entry name" value="Pyrv_Knase_insert_dom_sf"/>
</dbReference>
<dbReference type="EMBL" id="CP000561">
    <property type="protein sequence ID" value="ABO07469.1"/>
    <property type="molecule type" value="Genomic_DNA"/>
</dbReference>
<dbReference type="Gene3D" id="3.20.20.60">
    <property type="entry name" value="Phosphoenolpyruvate-binding domains"/>
    <property type="match status" value="1"/>
</dbReference>
<dbReference type="GO" id="GO:0016301">
    <property type="term" value="F:kinase activity"/>
    <property type="evidence" value="ECO:0007669"/>
    <property type="project" value="UniProtKB-KW"/>
</dbReference>
<dbReference type="Gene3D" id="3.40.1380.20">
    <property type="entry name" value="Pyruvate kinase, C-terminal domain"/>
    <property type="match status" value="1"/>
</dbReference>
<dbReference type="InterPro" id="IPR011037">
    <property type="entry name" value="Pyrv_Knase-like_insert_dom_sf"/>
</dbReference>
<dbReference type="RefSeq" id="WP_011848726.1">
    <property type="nucleotide sequence ID" value="NC_009073.1"/>
</dbReference>
<evidence type="ECO:0000256" key="4">
    <source>
        <dbReference type="ARBA" id="ARBA00022679"/>
    </source>
</evidence>
<keyword evidence="4 12" id="KW-0808">Transferase</keyword>
<evidence type="ECO:0000256" key="7">
    <source>
        <dbReference type="ARBA" id="ARBA00022777"/>
    </source>
</evidence>
<evidence type="ECO:0000256" key="1">
    <source>
        <dbReference type="ARBA" id="ARBA00004997"/>
    </source>
</evidence>
<dbReference type="HOGENOM" id="CLU_015439_1_1_2"/>
<evidence type="ECO:0000256" key="12">
    <source>
        <dbReference type="RuleBase" id="RU000504"/>
    </source>
</evidence>
<evidence type="ECO:0000256" key="8">
    <source>
        <dbReference type="ARBA" id="ARBA00022840"/>
    </source>
</evidence>
<dbReference type="InterPro" id="IPR036918">
    <property type="entry name" value="Pyrv_Knase_C_sf"/>
</dbReference>
<dbReference type="GeneID" id="4909709"/>
<dbReference type="InterPro" id="IPR040442">
    <property type="entry name" value="Pyrv_kinase-like_dom_sf"/>
</dbReference>
<evidence type="ECO:0000256" key="5">
    <source>
        <dbReference type="ARBA" id="ARBA00022723"/>
    </source>
</evidence>
<dbReference type="KEGG" id="pcl:Pcal_0029"/>
<reference evidence="15" key="1">
    <citation type="submission" date="2007-02" db="EMBL/GenBank/DDBJ databases">
        <title>Complete sequence of Pyrobaculum calidifontis JCM 11548.</title>
        <authorList>
            <consortium name="US DOE Joint Genome Institute"/>
            <person name="Copeland A."/>
            <person name="Lucas S."/>
            <person name="Lapidus A."/>
            <person name="Barry K."/>
            <person name="Glavina del Rio T."/>
            <person name="Dalin E."/>
            <person name="Tice H."/>
            <person name="Pitluck S."/>
            <person name="Chain P."/>
            <person name="Malfatti S."/>
            <person name="Shin M."/>
            <person name="Vergez L."/>
            <person name="Schmutz J."/>
            <person name="Larimer F."/>
            <person name="Land M."/>
            <person name="Hauser L."/>
            <person name="Kyrpides N."/>
            <person name="Mikhailova N."/>
            <person name="Cozen A.E."/>
            <person name="Fitz-Gibbon S.T."/>
            <person name="House C.H."/>
            <person name="Saltikov C."/>
            <person name="Lowe T.M."/>
            <person name="Richardson P."/>
        </authorList>
    </citation>
    <scope>NUCLEOTIDE SEQUENCE [LARGE SCALE GENOMIC DNA]</scope>
    <source>
        <strain evidence="15">JCM 11548</strain>
    </source>
</reference>
<dbReference type="Gene3D" id="2.40.33.10">
    <property type="entry name" value="PK beta-barrel domain-like"/>
    <property type="match status" value="1"/>
</dbReference>
<keyword evidence="7 12" id="KW-0418">Kinase</keyword>
<accession>A3MS52</accession>
<gene>
    <name evidence="15" type="ordered locus">Pcal_0029</name>
</gene>
<dbReference type="GO" id="GO:0000287">
    <property type="term" value="F:magnesium ion binding"/>
    <property type="evidence" value="ECO:0007669"/>
    <property type="project" value="InterPro"/>
</dbReference>
<keyword evidence="6" id="KW-0547">Nucleotide-binding</keyword>
<keyword evidence="5" id="KW-0479">Metal-binding</keyword>
<name>A3MS52_PYRCJ</name>
<evidence type="ECO:0000313" key="16">
    <source>
        <dbReference type="Proteomes" id="UP000001431"/>
    </source>
</evidence>
<dbReference type="GO" id="GO:0030955">
    <property type="term" value="F:potassium ion binding"/>
    <property type="evidence" value="ECO:0007669"/>
    <property type="project" value="InterPro"/>
</dbReference>
<protein>
    <recommendedName>
        <fullName evidence="3 12">Pyruvate kinase</fullName>
        <ecNumber evidence="3 12">2.7.1.40</ecNumber>
    </recommendedName>
</protein>
<dbReference type="SMR" id="A3MS52"/>
<sequence length="456" mass="49332">MGKASAKPLTKRVLTLGPATDALSIGEVFRFLDLADGVRINLAHATPGEVEARVRTVRTYEAERGRPLALVVDLRGPSVRVGKTPPISVERGQEVVFKPGRESDGSFIPVPELFFAVVEPGDVVLMLDGKLRMRVVSAGPGAARALAESSGVVESGKAVVIEGKDFDLPSPTDDDIETLRGIAHLAREVDYVSVSLARGCGDVEKARAILRELGFESQVAVKIETRRAVEALEELAQCGDYLVVARGDLGLHYGLESLPVVQRRVVYTALRLGKPVAVATQLLDSLQSYPTPTRAEVNDVFTTASMGVDSVWLTNETASGRYPIEAASWLTKILNAVEYHVPQRPLPNGVRDRFAKALVELAEDLGADILIYSMSGALARRVAKFRPLQLVYVGTPSMKTARALSVVWALEPHHIPAPSYEEGLAKLIAMRGKAPYVATYGIRGGEHVIKLFIEED</sequence>
<dbReference type="GO" id="GO:0005524">
    <property type="term" value="F:ATP binding"/>
    <property type="evidence" value="ECO:0007669"/>
    <property type="project" value="UniProtKB-KW"/>
</dbReference>
<evidence type="ECO:0000256" key="2">
    <source>
        <dbReference type="ARBA" id="ARBA00008663"/>
    </source>
</evidence>
<evidence type="ECO:0000256" key="3">
    <source>
        <dbReference type="ARBA" id="ARBA00012142"/>
    </source>
</evidence>
<dbReference type="SUPFAM" id="SSF52935">
    <property type="entry name" value="PK C-terminal domain-like"/>
    <property type="match status" value="1"/>
</dbReference>
<evidence type="ECO:0000259" key="13">
    <source>
        <dbReference type="Pfam" id="PF00224"/>
    </source>
</evidence>
<dbReference type="SUPFAM" id="SSF51621">
    <property type="entry name" value="Phosphoenolpyruvate/pyruvate domain"/>
    <property type="match status" value="1"/>
</dbReference>
<dbReference type="InterPro" id="IPR001697">
    <property type="entry name" value="Pyr_Knase"/>
</dbReference>
<dbReference type="SUPFAM" id="SSF50800">
    <property type="entry name" value="PK beta-barrel domain-like"/>
    <property type="match status" value="1"/>
</dbReference>
<keyword evidence="16" id="KW-1185">Reference proteome</keyword>
<comment type="similarity">
    <text evidence="2 12">Belongs to the pyruvate kinase family.</text>
</comment>
<dbReference type="InterPro" id="IPR015795">
    <property type="entry name" value="Pyrv_Knase_C"/>
</dbReference>
<dbReference type="Pfam" id="PF00224">
    <property type="entry name" value="PK"/>
    <property type="match status" value="1"/>
</dbReference>
<keyword evidence="9 12" id="KW-0460">Magnesium</keyword>
<dbReference type="Proteomes" id="UP000001431">
    <property type="component" value="Chromosome"/>
</dbReference>
<dbReference type="InterPro" id="IPR015813">
    <property type="entry name" value="Pyrv/PenolPyrv_kinase-like_dom"/>
</dbReference>
<evidence type="ECO:0000256" key="10">
    <source>
        <dbReference type="ARBA" id="ARBA00023152"/>
    </source>
</evidence>
<evidence type="ECO:0000256" key="9">
    <source>
        <dbReference type="ARBA" id="ARBA00022842"/>
    </source>
</evidence>
<evidence type="ECO:0000313" key="15">
    <source>
        <dbReference type="EMBL" id="ABO07469.1"/>
    </source>
</evidence>
<dbReference type="eggNOG" id="arCOG04120">
    <property type="taxonomic scope" value="Archaea"/>
</dbReference>
<comment type="pathway">
    <text evidence="1 12">Carbohydrate degradation; glycolysis; pyruvate from D-glyceraldehyde 3-phosphate: step 5/5.</text>
</comment>
<feature type="domain" description="Pyruvate kinase C-terminal" evidence="14">
    <location>
        <begin position="354"/>
        <end position="429"/>
    </location>
</feature>
<dbReference type="PANTHER" id="PTHR11817">
    <property type="entry name" value="PYRUVATE KINASE"/>
    <property type="match status" value="1"/>
</dbReference>
<feature type="domain" description="Pyruvate kinase barrel" evidence="13">
    <location>
        <begin position="10"/>
        <end position="326"/>
    </location>
</feature>
<keyword evidence="8" id="KW-0067">ATP-binding</keyword>
<keyword evidence="10 12" id="KW-0324">Glycolysis</keyword>
<dbReference type="UniPathway" id="UPA00109">
    <property type="reaction ID" value="UER00188"/>
</dbReference>
<organism evidence="15 16">
    <name type="scientific">Pyrobaculum calidifontis (strain DSM 21063 / JCM 11548 / VA1)</name>
    <dbReference type="NCBI Taxonomy" id="410359"/>
    <lineage>
        <taxon>Archaea</taxon>
        <taxon>Thermoproteota</taxon>
        <taxon>Thermoprotei</taxon>
        <taxon>Thermoproteales</taxon>
        <taxon>Thermoproteaceae</taxon>
        <taxon>Pyrobaculum</taxon>
    </lineage>
</organism>
<dbReference type="Pfam" id="PF02887">
    <property type="entry name" value="PK_C"/>
    <property type="match status" value="1"/>
</dbReference>
<dbReference type="STRING" id="410359.Pcal_0029"/>
<evidence type="ECO:0000256" key="11">
    <source>
        <dbReference type="ARBA" id="ARBA00023317"/>
    </source>
</evidence>
<proteinExistence type="inferred from homology"/>
<dbReference type="PRINTS" id="PR01050">
    <property type="entry name" value="PYRUVTKNASE"/>
</dbReference>
<dbReference type="GO" id="GO:0004743">
    <property type="term" value="F:pyruvate kinase activity"/>
    <property type="evidence" value="ECO:0007669"/>
    <property type="project" value="UniProtKB-EC"/>
</dbReference>
<evidence type="ECO:0000256" key="6">
    <source>
        <dbReference type="ARBA" id="ARBA00022741"/>
    </source>
</evidence>
<evidence type="ECO:0000259" key="14">
    <source>
        <dbReference type="Pfam" id="PF02887"/>
    </source>
</evidence>
<dbReference type="EC" id="2.7.1.40" evidence="3 12"/>
<dbReference type="OrthoDB" id="56298at2157"/>
<comment type="catalytic activity">
    <reaction evidence="12">
        <text>pyruvate + ATP = phosphoenolpyruvate + ADP + H(+)</text>
        <dbReference type="Rhea" id="RHEA:18157"/>
        <dbReference type="ChEBI" id="CHEBI:15361"/>
        <dbReference type="ChEBI" id="CHEBI:15378"/>
        <dbReference type="ChEBI" id="CHEBI:30616"/>
        <dbReference type="ChEBI" id="CHEBI:58702"/>
        <dbReference type="ChEBI" id="CHEBI:456216"/>
        <dbReference type="EC" id="2.7.1.40"/>
    </reaction>
</comment>